<sequence length="155" mass="17060">MASAETLNARIHPSEPAHCRADLLHDSGDTGVHSRPGAVQGTVRRRRLPASRSRDQHARRASGARTINARLDARDGEDDKPKKPVVFITGCAKGGISYDVTCDESVEGALEHRLHRVRFSSQHKRKEIDYRNKTAINLLGTECGPSTNLEAEQNT</sequence>
<evidence type="ECO:0000313" key="2">
    <source>
        <dbReference type="EnsemblPlants" id="OPUNC02G18810.1"/>
    </source>
</evidence>
<dbReference type="EnsemblPlants" id="OPUNC02G18810.1">
    <property type="protein sequence ID" value="OPUNC02G18810.1"/>
    <property type="gene ID" value="OPUNC02G18810"/>
</dbReference>
<feature type="region of interest" description="Disordered" evidence="1">
    <location>
        <begin position="23"/>
        <end position="82"/>
    </location>
</feature>
<dbReference type="Proteomes" id="UP000026962">
    <property type="component" value="Chromosome 2"/>
</dbReference>
<evidence type="ECO:0000256" key="1">
    <source>
        <dbReference type="SAM" id="MobiDB-lite"/>
    </source>
</evidence>
<reference evidence="2" key="2">
    <citation type="submission" date="2018-05" db="EMBL/GenBank/DDBJ databases">
        <title>OpunRS2 (Oryza punctata Reference Sequence Version 2).</title>
        <authorList>
            <person name="Zhang J."/>
            <person name="Kudrna D."/>
            <person name="Lee S."/>
            <person name="Talag J."/>
            <person name="Welchert J."/>
            <person name="Wing R.A."/>
        </authorList>
    </citation>
    <scope>NUCLEOTIDE SEQUENCE [LARGE SCALE GENOMIC DNA]</scope>
</reference>
<keyword evidence="3" id="KW-1185">Reference proteome</keyword>
<organism evidence="2">
    <name type="scientific">Oryza punctata</name>
    <name type="common">Red rice</name>
    <dbReference type="NCBI Taxonomy" id="4537"/>
    <lineage>
        <taxon>Eukaryota</taxon>
        <taxon>Viridiplantae</taxon>
        <taxon>Streptophyta</taxon>
        <taxon>Embryophyta</taxon>
        <taxon>Tracheophyta</taxon>
        <taxon>Spermatophyta</taxon>
        <taxon>Magnoliopsida</taxon>
        <taxon>Liliopsida</taxon>
        <taxon>Poales</taxon>
        <taxon>Poaceae</taxon>
        <taxon>BOP clade</taxon>
        <taxon>Oryzoideae</taxon>
        <taxon>Oryzeae</taxon>
        <taxon>Oryzinae</taxon>
        <taxon>Oryza</taxon>
    </lineage>
</organism>
<dbReference type="HOGENOM" id="CLU_1698354_0_0_1"/>
<reference evidence="2" key="1">
    <citation type="submission" date="2015-04" db="UniProtKB">
        <authorList>
            <consortium name="EnsemblPlants"/>
        </authorList>
    </citation>
    <scope>IDENTIFICATION</scope>
</reference>
<feature type="compositionally biased region" description="Basic and acidic residues" evidence="1">
    <location>
        <begin position="71"/>
        <end position="82"/>
    </location>
</feature>
<proteinExistence type="predicted"/>
<evidence type="ECO:0000313" key="3">
    <source>
        <dbReference type="Proteomes" id="UP000026962"/>
    </source>
</evidence>
<name>A0A0E0K192_ORYPU</name>
<dbReference type="AlphaFoldDB" id="A0A0E0K192"/>
<dbReference type="Gramene" id="OPUNC02G18810.1">
    <property type="protein sequence ID" value="OPUNC02G18810.1"/>
    <property type="gene ID" value="OPUNC02G18810"/>
</dbReference>
<protein>
    <submittedName>
        <fullName evidence="2">Uncharacterized protein</fullName>
    </submittedName>
</protein>
<accession>A0A0E0K192</accession>